<dbReference type="GO" id="GO:0005524">
    <property type="term" value="F:ATP binding"/>
    <property type="evidence" value="ECO:0007669"/>
    <property type="project" value="UniProtKB-KW"/>
</dbReference>
<protein>
    <submittedName>
        <fullName evidence="9">ATP-binding cassette domain-containing protein</fullName>
    </submittedName>
</protein>
<dbReference type="InterPro" id="IPR027417">
    <property type="entry name" value="P-loop_NTPase"/>
</dbReference>
<evidence type="ECO:0000256" key="4">
    <source>
        <dbReference type="ARBA" id="ARBA00022475"/>
    </source>
</evidence>
<sequence>MSGPMLRAEGLGYSVGGLPLLQGLDFTIGPGAPSFIIGPNGAGKSTLLRLLHRLLPPSTGQVLSAGIGRQAMLFQKPVLLRRSVAQNIAHALSLAGIQEPGRIPAALEEVGLPHLAHRPARLLSGGEQQRVALARALALRPDILFLDEPTASLDPAATRAVEAILARTAQRGVKIVMTTHDLHQARRLAGEILLLHQGRLVEQAAAGTFFSSPASAEAQAFLRGDILE</sequence>
<evidence type="ECO:0000256" key="1">
    <source>
        <dbReference type="ARBA" id="ARBA00004202"/>
    </source>
</evidence>
<dbReference type="Proteomes" id="UP001305521">
    <property type="component" value="Chromosome"/>
</dbReference>
<evidence type="ECO:0000256" key="3">
    <source>
        <dbReference type="ARBA" id="ARBA00022448"/>
    </source>
</evidence>
<keyword evidence="4" id="KW-1003">Cell membrane</keyword>
<gene>
    <name evidence="9" type="ORF">R9Z33_22165</name>
</gene>
<dbReference type="PROSITE" id="PS00211">
    <property type="entry name" value="ABC_TRANSPORTER_1"/>
    <property type="match status" value="1"/>
</dbReference>
<evidence type="ECO:0000313" key="9">
    <source>
        <dbReference type="EMBL" id="WPB84786.1"/>
    </source>
</evidence>
<dbReference type="InterPro" id="IPR017871">
    <property type="entry name" value="ABC_transporter-like_CS"/>
</dbReference>
<feature type="domain" description="ABC transporter" evidence="8">
    <location>
        <begin position="6"/>
        <end position="222"/>
    </location>
</feature>
<organism evidence="9 10">
    <name type="scientific">Sediminicoccus rosea</name>
    <dbReference type="NCBI Taxonomy" id="1225128"/>
    <lineage>
        <taxon>Bacteria</taxon>
        <taxon>Pseudomonadati</taxon>
        <taxon>Pseudomonadota</taxon>
        <taxon>Alphaproteobacteria</taxon>
        <taxon>Acetobacterales</taxon>
        <taxon>Roseomonadaceae</taxon>
        <taxon>Sediminicoccus</taxon>
    </lineage>
</organism>
<keyword evidence="3" id="KW-0813">Transport</keyword>
<evidence type="ECO:0000256" key="6">
    <source>
        <dbReference type="ARBA" id="ARBA00022840"/>
    </source>
</evidence>
<dbReference type="PANTHER" id="PTHR43166">
    <property type="entry name" value="AMINO ACID IMPORT ATP-BINDING PROTEIN"/>
    <property type="match status" value="1"/>
</dbReference>
<dbReference type="SUPFAM" id="SSF52540">
    <property type="entry name" value="P-loop containing nucleoside triphosphate hydrolases"/>
    <property type="match status" value="1"/>
</dbReference>
<dbReference type="SMART" id="SM00382">
    <property type="entry name" value="AAA"/>
    <property type="match status" value="1"/>
</dbReference>
<dbReference type="InterPro" id="IPR003593">
    <property type="entry name" value="AAA+_ATPase"/>
</dbReference>
<dbReference type="InterPro" id="IPR003439">
    <property type="entry name" value="ABC_transporter-like_ATP-bd"/>
</dbReference>
<comment type="similarity">
    <text evidence="2">Belongs to the ABC transporter superfamily.</text>
</comment>
<reference evidence="9 10" key="1">
    <citation type="submission" date="2023-11" db="EMBL/GenBank/DDBJ databases">
        <title>Arctic aerobic anoxygenic photoheterotroph Sediminicoccus rosea KRV36 adapts its photosynthesis to long days of polar summer.</title>
        <authorList>
            <person name="Tomasch J."/>
            <person name="Kopejtka K."/>
            <person name="Bily T."/>
            <person name="Gardiner A.T."/>
            <person name="Gardian Z."/>
            <person name="Shivaramu S."/>
            <person name="Koblizek M."/>
            <person name="Engelhardt F."/>
            <person name="Kaftan D."/>
        </authorList>
    </citation>
    <scope>NUCLEOTIDE SEQUENCE [LARGE SCALE GENOMIC DNA]</scope>
    <source>
        <strain evidence="9 10">R-30</strain>
    </source>
</reference>
<dbReference type="PANTHER" id="PTHR43166:SF9">
    <property type="entry name" value="GLUTAMATE_ASPARTATE IMPORT ATP-BINDING PROTEIN GLTL"/>
    <property type="match status" value="1"/>
</dbReference>
<evidence type="ECO:0000313" key="10">
    <source>
        <dbReference type="Proteomes" id="UP001305521"/>
    </source>
</evidence>
<dbReference type="PROSITE" id="PS50893">
    <property type="entry name" value="ABC_TRANSPORTER_2"/>
    <property type="match status" value="1"/>
</dbReference>
<dbReference type="EMBL" id="CP137852">
    <property type="protein sequence ID" value="WPB84786.1"/>
    <property type="molecule type" value="Genomic_DNA"/>
</dbReference>
<name>A0ABZ0PHM6_9PROT</name>
<dbReference type="RefSeq" id="WP_318648750.1">
    <property type="nucleotide sequence ID" value="NZ_CP137852.1"/>
</dbReference>
<evidence type="ECO:0000256" key="5">
    <source>
        <dbReference type="ARBA" id="ARBA00022741"/>
    </source>
</evidence>
<comment type="subcellular location">
    <subcellularLocation>
        <location evidence="1">Cell membrane</location>
        <topology evidence="1">Peripheral membrane protein</topology>
    </subcellularLocation>
</comment>
<keyword evidence="10" id="KW-1185">Reference proteome</keyword>
<dbReference type="InterPro" id="IPR050086">
    <property type="entry name" value="MetN_ABC_transporter-like"/>
</dbReference>
<proteinExistence type="inferred from homology"/>
<dbReference type="Gene3D" id="3.40.50.300">
    <property type="entry name" value="P-loop containing nucleotide triphosphate hydrolases"/>
    <property type="match status" value="1"/>
</dbReference>
<accession>A0ABZ0PHM6</accession>
<evidence type="ECO:0000256" key="7">
    <source>
        <dbReference type="ARBA" id="ARBA00023136"/>
    </source>
</evidence>
<keyword evidence="7" id="KW-0472">Membrane</keyword>
<evidence type="ECO:0000259" key="8">
    <source>
        <dbReference type="PROSITE" id="PS50893"/>
    </source>
</evidence>
<dbReference type="Pfam" id="PF00005">
    <property type="entry name" value="ABC_tran"/>
    <property type="match status" value="1"/>
</dbReference>
<evidence type="ECO:0000256" key="2">
    <source>
        <dbReference type="ARBA" id="ARBA00005417"/>
    </source>
</evidence>
<keyword evidence="6 9" id="KW-0067">ATP-binding</keyword>
<keyword evidence="5" id="KW-0547">Nucleotide-binding</keyword>